<sequence length="311" mass="33721">MLFTVFCGYCGLSAAAVTSLDVVRFEAMTSQQRIAYLAEAYEAASKIPGPRPQGNSVFRDVIQPAYERIARYDGASVAAKLYGMTFGDVLEQPNSDWEQKAKAAAQSDSGFMAMFSAQRFSPLRLSGMELAGLQADVTRALARAAEQGDAASCQLMMTSTRNAWWTPKASQACLSAAYPSGTPRRWLDIPEGELRKQAMVEEAAKRGTARKPRDVSAALDVARYCASVGVSSPSIDPVQARALAGRWDREGINYLLPYGPRESTLDKYVDDLGEVYARKLDARAIFSGSAVTPALTPLMFMALVKPQCGLQ</sequence>
<evidence type="ECO:0000313" key="2">
    <source>
        <dbReference type="Proteomes" id="UP000003704"/>
    </source>
</evidence>
<dbReference type="AlphaFoldDB" id="I8TDU4"/>
<dbReference type="Proteomes" id="UP000003704">
    <property type="component" value="Unassembled WGS sequence"/>
</dbReference>
<proteinExistence type="predicted"/>
<keyword evidence="2" id="KW-1185">Reference proteome</keyword>
<organism evidence="1 2">
    <name type="scientific">Hydrocarboniphaga effusa AP103</name>
    <dbReference type="NCBI Taxonomy" id="1172194"/>
    <lineage>
        <taxon>Bacteria</taxon>
        <taxon>Pseudomonadati</taxon>
        <taxon>Pseudomonadota</taxon>
        <taxon>Gammaproteobacteria</taxon>
        <taxon>Nevskiales</taxon>
        <taxon>Nevskiaceae</taxon>
        <taxon>Hydrocarboniphaga</taxon>
    </lineage>
</organism>
<dbReference type="EMBL" id="AKGD01000001">
    <property type="protein sequence ID" value="EIT71873.1"/>
    <property type="molecule type" value="Genomic_DNA"/>
</dbReference>
<reference evidence="1 2" key="1">
    <citation type="journal article" date="2012" name="J. Bacteriol.">
        <title>Genome Sequence of n-Alkane-Degrading Hydrocarboniphaga effusa Strain AP103T (ATCC BAA-332T).</title>
        <authorList>
            <person name="Chang H.K."/>
            <person name="Zylstra G.J."/>
            <person name="Chae J.C."/>
        </authorList>
    </citation>
    <scope>NUCLEOTIDE SEQUENCE [LARGE SCALE GENOMIC DNA]</scope>
    <source>
        <strain evidence="1 2">AP103</strain>
    </source>
</reference>
<protein>
    <submittedName>
        <fullName evidence="1">Uncharacterized protein</fullName>
    </submittedName>
</protein>
<comment type="caution">
    <text evidence="1">The sequence shown here is derived from an EMBL/GenBank/DDBJ whole genome shotgun (WGS) entry which is preliminary data.</text>
</comment>
<accession>I8TDU4</accession>
<name>I8TDU4_9GAMM</name>
<dbReference type="STRING" id="1172194.WQQ_20100"/>
<gene>
    <name evidence="1" type="ORF">WQQ_20100</name>
</gene>
<evidence type="ECO:0000313" key="1">
    <source>
        <dbReference type="EMBL" id="EIT71873.1"/>
    </source>
</evidence>